<dbReference type="PRINTS" id="PR00723">
    <property type="entry name" value="SUBTILISIN"/>
</dbReference>
<keyword evidence="2 5" id="KW-0645">Protease</keyword>
<dbReference type="GO" id="GO:0004252">
    <property type="term" value="F:serine-type endopeptidase activity"/>
    <property type="evidence" value="ECO:0007669"/>
    <property type="project" value="UniProtKB-UniRule"/>
</dbReference>
<comment type="similarity">
    <text evidence="1 5">Belongs to the peptidase S8 family.</text>
</comment>
<dbReference type="PANTHER" id="PTHR43806">
    <property type="entry name" value="PEPTIDASE S8"/>
    <property type="match status" value="1"/>
</dbReference>
<dbReference type="InterPro" id="IPR022398">
    <property type="entry name" value="Peptidase_S8_His-AS"/>
</dbReference>
<evidence type="ECO:0000256" key="4">
    <source>
        <dbReference type="ARBA" id="ARBA00022825"/>
    </source>
</evidence>
<evidence type="ECO:0000259" key="6">
    <source>
        <dbReference type="Pfam" id="PF00082"/>
    </source>
</evidence>
<dbReference type="HOGENOM" id="CLU_018485_1_0_5"/>
<organism evidence="8">
    <name type="scientific">Rhizobium leguminosarum bv. trifolii WSM597</name>
    <dbReference type="NCBI Taxonomy" id="754764"/>
    <lineage>
        <taxon>Bacteria</taxon>
        <taxon>Pseudomonadati</taxon>
        <taxon>Pseudomonadota</taxon>
        <taxon>Alphaproteobacteria</taxon>
        <taxon>Hyphomicrobiales</taxon>
        <taxon>Rhizobiaceae</taxon>
        <taxon>Rhizobium/Agrobacterium group</taxon>
        <taxon>Rhizobium</taxon>
    </lineage>
</organism>
<dbReference type="Pfam" id="PF00082">
    <property type="entry name" value="Peptidase_S8"/>
    <property type="match status" value="1"/>
</dbReference>
<evidence type="ECO:0000256" key="1">
    <source>
        <dbReference type="ARBA" id="ARBA00011073"/>
    </source>
</evidence>
<dbReference type="Proteomes" id="UP000005092">
    <property type="component" value="Unassembled WGS sequence"/>
</dbReference>
<reference evidence="8" key="1">
    <citation type="submission" date="2012-02" db="EMBL/GenBank/DDBJ databases">
        <title>Improved High-Quality Draft Sequence of Rhizobium leguminosarum bv. trifolii WSM597.</title>
        <authorList>
            <consortium name="US DOE Joint Genome Institute"/>
            <person name="Lucas S."/>
            <person name="Han J."/>
            <person name="Lapidus A."/>
            <person name="Cheng J.-F."/>
            <person name="Goodwin L."/>
            <person name="Pitluck S."/>
            <person name="Peters L."/>
            <person name="Ovchinnikova G."/>
            <person name="Held B."/>
            <person name="Detter J.C."/>
            <person name="Han C."/>
            <person name="Tapia R."/>
            <person name="Land M."/>
            <person name="Hauser L."/>
            <person name="Kyrpides N."/>
            <person name="Ivanova N."/>
            <person name="Pagani I."/>
            <person name="Brau L."/>
            <person name="Yates R."/>
            <person name="O'Hara G."/>
            <person name="Rui T."/>
            <person name="Howieson J."/>
            <person name="Reeve W."/>
            <person name="Woyke T."/>
        </authorList>
    </citation>
    <scope>NUCLEOTIDE SEQUENCE [LARGE SCALE GENOMIC DNA]</scope>
    <source>
        <strain evidence="8">WSM597</strain>
    </source>
</reference>
<gene>
    <name evidence="7" type="ORF">Rleg9DRAFT_1066</name>
    <name evidence="8" type="ORF">Rleg9DRAFT_7306</name>
</gene>
<dbReference type="InterPro" id="IPR000209">
    <property type="entry name" value="Peptidase_S8/S53_dom"/>
</dbReference>
<feature type="active site" description="Charge relay system" evidence="5">
    <location>
        <position position="596"/>
    </location>
</feature>
<dbReference type="EMBL" id="JH719381">
    <property type="protein sequence ID" value="EJB02278.1"/>
    <property type="molecule type" value="Genomic_DNA"/>
</dbReference>
<dbReference type="InterPro" id="IPR015500">
    <property type="entry name" value="Peptidase_S8_subtilisin-rel"/>
</dbReference>
<dbReference type="EMBL" id="JH719381">
    <property type="protein sequence ID" value="EJB08265.1"/>
    <property type="molecule type" value="Genomic_DNA"/>
</dbReference>
<dbReference type="SUPFAM" id="SSF52743">
    <property type="entry name" value="Subtilisin-like"/>
    <property type="match status" value="1"/>
</dbReference>
<proteinExistence type="inferred from homology"/>
<dbReference type="PROSITE" id="PS00137">
    <property type="entry name" value="SUBTILASE_HIS"/>
    <property type="match status" value="1"/>
</dbReference>
<accession>J0HCT2</accession>
<evidence type="ECO:0000256" key="5">
    <source>
        <dbReference type="PROSITE-ProRule" id="PRU01240"/>
    </source>
</evidence>
<dbReference type="InterPro" id="IPR036852">
    <property type="entry name" value="Peptidase_S8/S53_dom_sf"/>
</dbReference>
<evidence type="ECO:0000313" key="8">
    <source>
        <dbReference type="EMBL" id="EJB08265.1"/>
    </source>
</evidence>
<keyword evidence="4 5" id="KW-0720">Serine protease</keyword>
<dbReference type="InterPro" id="IPR023828">
    <property type="entry name" value="Peptidase_S8_Ser-AS"/>
</dbReference>
<protein>
    <submittedName>
        <fullName evidence="8">Subtilisin-like serine protease</fullName>
    </submittedName>
</protein>
<dbReference type="PROSITE" id="PS00138">
    <property type="entry name" value="SUBTILASE_SER"/>
    <property type="match status" value="1"/>
</dbReference>
<dbReference type="Gene3D" id="3.40.50.200">
    <property type="entry name" value="Peptidase S8/S53 domain"/>
    <property type="match status" value="1"/>
</dbReference>
<name>J0HCT2_RHILT</name>
<evidence type="ECO:0000313" key="7">
    <source>
        <dbReference type="EMBL" id="EJB02278.1"/>
    </source>
</evidence>
<dbReference type="PANTHER" id="PTHR43806:SF11">
    <property type="entry name" value="CEREVISIN-RELATED"/>
    <property type="match status" value="1"/>
</dbReference>
<dbReference type="InterPro" id="IPR050131">
    <property type="entry name" value="Peptidase_S8_subtilisin-like"/>
</dbReference>
<dbReference type="PROSITE" id="PS51892">
    <property type="entry name" value="SUBTILASE"/>
    <property type="match status" value="1"/>
</dbReference>
<feature type="active site" description="Charge relay system" evidence="5">
    <location>
        <position position="280"/>
    </location>
</feature>
<feature type="domain" description="Peptidase S8/S53" evidence="6">
    <location>
        <begin position="271"/>
        <end position="639"/>
    </location>
</feature>
<dbReference type="AlphaFoldDB" id="J0HCT2"/>
<sequence>MAERLPTKLTDEALRGLVLGTFGHARWTQDSPIVPDVWISFVRIAEERARARLQDRSPSGNSLVDLIITPWTGSSPGKIAQTIRSNLARTAPESVKAARIATSSTRVVASLDFGSLMQLVIPLTGWWQDLTRDDPEILSITRERSDALFDGGQRLELIRFAALVAVIIALQAATTVSQLRNIYNVARNVGRNPVDGHRPLSSKDRDATRDIKTLMGWFADGTEWSFDPDHNPDNDARIWLVNLNRPASQAMFDARKTVKADAAQKVFDTDGKGIVFAIIDNGIDLNHVGFLDRDEPRVKSALLENERHVFKDADLGWASRVRATYDFSLLRDLLAEAANDVSSAHDYLVTRNPSAVKADPQKSLQYLSDRAGDGRGLDWALASPLIRRTHDGTYVGPAQDHGTHVAGILGASFKSSDSSQPIIGVCEKISMFDLRVFDAEGQGDEFAILMALEFVRWVNRDRENPVIHGVNMSLAIKHDVDSFGCGRTPVCDACNQLVGSGVVVVVAAGNMGFEGVNKESLGNGYRTVSITDPGNAEDVITVGSTHRRDPHAYGVSYFSSRGPTGDGRRKPDILAPGEKITSTIRGNRSKRLDGTSMAAPHVAGAAALLMARYPELIGQPRRIKKILMETATDLGREPAFQGAGLVDILRAMQSV</sequence>
<evidence type="ECO:0000256" key="2">
    <source>
        <dbReference type="ARBA" id="ARBA00022670"/>
    </source>
</evidence>
<evidence type="ECO:0000256" key="3">
    <source>
        <dbReference type="ARBA" id="ARBA00022801"/>
    </source>
</evidence>
<feature type="active site" description="Charge relay system" evidence="5">
    <location>
        <position position="401"/>
    </location>
</feature>
<dbReference type="GO" id="GO:0006508">
    <property type="term" value="P:proteolysis"/>
    <property type="evidence" value="ECO:0007669"/>
    <property type="project" value="UniProtKB-KW"/>
</dbReference>
<keyword evidence="3 5" id="KW-0378">Hydrolase</keyword>